<dbReference type="SUPFAM" id="SSF51445">
    <property type="entry name" value="(Trans)glycosidases"/>
    <property type="match status" value="1"/>
</dbReference>
<sequence>MRYFLSCFVLVLIFIQAGSLPNMAYAQAPSKTMSDKEKEVRAVWISTVYNIDWPSRSGLTAAAQKKEFTDMLDKLHAMGINTVFVQVRGASDAIYPSKLVTWSRSLTGKEGKSPGYDPLSFMIEETHRRGMEFHAWFNPFRASTGGSIKELPQNHPAKQHPEWVVPHDKKLIFNPGIPEARQHIIDAIMEVVENYDIDGVHLDDYFYPYGEDTFQDDRTFAIYKGSMSNKAEWRRNNINAFVQDLHQEITAEKNEIDFGISPFGIWRNSRDDSTGSDTTGNSAYDSQYADARSWIRNEWIDYIAPQLYWSIGFKPAAYEKLVDWWAKETRGTSVKLYIGHGAYKLGSNTTDWKSSDAIIRQLQLNRKYPEVRGSIFFSAKTLLNNTAGIGNRLTQFYN</sequence>
<keyword evidence="5" id="KW-1185">Reference proteome</keyword>
<organism evidence="4 5">
    <name type="scientific">Paenibacillus algorifonticola</name>
    <dbReference type="NCBI Taxonomy" id="684063"/>
    <lineage>
        <taxon>Bacteria</taxon>
        <taxon>Bacillati</taxon>
        <taxon>Bacillota</taxon>
        <taxon>Bacilli</taxon>
        <taxon>Bacillales</taxon>
        <taxon>Paenibacillaceae</taxon>
        <taxon>Paenibacillus</taxon>
    </lineage>
</organism>
<dbReference type="InterPro" id="IPR003790">
    <property type="entry name" value="GHL10"/>
</dbReference>
<dbReference type="EMBL" id="FONN01000011">
    <property type="protein sequence ID" value="SFF00899.1"/>
    <property type="molecule type" value="Genomic_DNA"/>
</dbReference>
<dbReference type="PANTHER" id="PTHR43405">
    <property type="entry name" value="GLYCOSYL HYDROLASE DIGH"/>
    <property type="match status" value="1"/>
</dbReference>
<dbReference type="InterPro" id="IPR017853">
    <property type="entry name" value="GH"/>
</dbReference>
<accession>A0A1I2F7F2</accession>
<evidence type="ECO:0000313" key="5">
    <source>
        <dbReference type="Proteomes" id="UP000183410"/>
    </source>
</evidence>
<evidence type="ECO:0000256" key="1">
    <source>
        <dbReference type="ARBA" id="ARBA00022729"/>
    </source>
</evidence>
<dbReference type="Pfam" id="PF02638">
    <property type="entry name" value="GHL10"/>
    <property type="match status" value="1"/>
</dbReference>
<dbReference type="Gene3D" id="3.20.20.80">
    <property type="entry name" value="Glycosidases"/>
    <property type="match status" value="1"/>
</dbReference>
<dbReference type="PANTHER" id="PTHR43405:SF1">
    <property type="entry name" value="GLYCOSYL HYDROLASE DIGH"/>
    <property type="match status" value="1"/>
</dbReference>
<dbReference type="Proteomes" id="UP000183410">
    <property type="component" value="Unassembled WGS sequence"/>
</dbReference>
<feature type="signal peptide" evidence="2">
    <location>
        <begin position="1"/>
        <end position="24"/>
    </location>
</feature>
<evidence type="ECO:0000256" key="2">
    <source>
        <dbReference type="SAM" id="SignalP"/>
    </source>
</evidence>
<evidence type="ECO:0000313" key="4">
    <source>
        <dbReference type="EMBL" id="SFF00899.1"/>
    </source>
</evidence>
<gene>
    <name evidence="4" type="ORF">SAMN04487969_11179</name>
</gene>
<dbReference type="InterPro" id="IPR052177">
    <property type="entry name" value="Divisome_Glycosyl_Hydrolase"/>
</dbReference>
<evidence type="ECO:0000259" key="3">
    <source>
        <dbReference type="Pfam" id="PF02638"/>
    </source>
</evidence>
<keyword evidence="1 2" id="KW-0732">Signal</keyword>
<feature type="domain" description="Glycosyl hydrolase-like 10" evidence="3">
    <location>
        <begin position="39"/>
        <end position="348"/>
    </location>
</feature>
<keyword evidence="4" id="KW-0449">Lipoprotein</keyword>
<name>A0A1I2F7F2_9BACL</name>
<dbReference type="AlphaFoldDB" id="A0A1I2F7F2"/>
<feature type="chain" id="PRO_5039463418" evidence="2">
    <location>
        <begin position="25"/>
        <end position="398"/>
    </location>
</feature>
<reference evidence="5" key="1">
    <citation type="submission" date="2016-10" db="EMBL/GenBank/DDBJ databases">
        <authorList>
            <person name="Varghese N."/>
            <person name="Submissions S."/>
        </authorList>
    </citation>
    <scope>NUCLEOTIDE SEQUENCE [LARGE SCALE GENOMIC DNA]</scope>
    <source>
        <strain evidence="5">CGMCC 1.10223</strain>
    </source>
</reference>
<proteinExistence type="predicted"/>
<protein>
    <submittedName>
        <fullName evidence="4">Uncharacterized lipoprotein YddW, UPF0748 family</fullName>
    </submittedName>
</protein>